<comment type="caution">
    <text evidence="2">The sequence shown here is derived from an EMBL/GenBank/DDBJ whole genome shotgun (WGS) entry which is preliminary data.</text>
</comment>
<dbReference type="PANTHER" id="PTHR30522:SF0">
    <property type="entry name" value="NUCLEOSIDE TRIPHOSPHATE PYROPHOSPHOHYDROLASE"/>
    <property type="match status" value="1"/>
</dbReference>
<dbReference type="STRING" id="1817772.A2527_10355"/>
<dbReference type="CDD" id="cd11529">
    <property type="entry name" value="NTP-PPase_MazG_Cterm"/>
    <property type="match status" value="1"/>
</dbReference>
<dbReference type="GO" id="GO:0046076">
    <property type="term" value="P:dTTP catabolic process"/>
    <property type="evidence" value="ECO:0007669"/>
    <property type="project" value="TreeGrafter"/>
</dbReference>
<dbReference type="PANTHER" id="PTHR30522">
    <property type="entry name" value="NUCLEOSIDE TRIPHOSPHATE PYROPHOSPHOHYDROLASE"/>
    <property type="match status" value="1"/>
</dbReference>
<reference evidence="2 3" key="1">
    <citation type="journal article" date="2016" name="Nat. Commun.">
        <title>Thousands of microbial genomes shed light on interconnected biogeochemical processes in an aquifer system.</title>
        <authorList>
            <person name="Anantharaman K."/>
            <person name="Brown C.T."/>
            <person name="Hug L.A."/>
            <person name="Sharon I."/>
            <person name="Castelle C.J."/>
            <person name="Probst A.J."/>
            <person name="Thomas B.C."/>
            <person name="Singh A."/>
            <person name="Wilkins M.J."/>
            <person name="Karaoz U."/>
            <person name="Brodie E.L."/>
            <person name="Williams K.H."/>
            <person name="Hubbard S.S."/>
            <person name="Banfield J.F."/>
        </authorList>
    </citation>
    <scope>NUCLEOTIDE SEQUENCE [LARGE SCALE GENOMIC DNA]</scope>
</reference>
<dbReference type="CDD" id="cd11528">
    <property type="entry name" value="NTP-PPase_MazG_Nterm"/>
    <property type="match status" value="1"/>
</dbReference>
<dbReference type="SUPFAM" id="SSF101386">
    <property type="entry name" value="all-alpha NTP pyrophosphatases"/>
    <property type="match status" value="2"/>
</dbReference>
<dbReference type="GO" id="GO:0046081">
    <property type="term" value="P:dUTP catabolic process"/>
    <property type="evidence" value="ECO:0007669"/>
    <property type="project" value="TreeGrafter"/>
</dbReference>
<dbReference type="FunFam" id="1.10.287.1080:FF:000001">
    <property type="entry name" value="Nucleoside triphosphate pyrophosphohydrolase"/>
    <property type="match status" value="1"/>
</dbReference>
<dbReference type="Proteomes" id="UP000178449">
    <property type="component" value="Unassembled WGS sequence"/>
</dbReference>
<evidence type="ECO:0000259" key="1">
    <source>
        <dbReference type="Pfam" id="PF03819"/>
    </source>
</evidence>
<protein>
    <submittedName>
        <fullName evidence="2">Nucleoside triphosphate pyrophosphohydrolase</fullName>
    </submittedName>
</protein>
<proteinExistence type="predicted"/>
<organism evidence="2 3">
    <name type="scientific">Candidatus Lambdaproteobacteria bacterium RIFOXYD2_FULL_50_16</name>
    <dbReference type="NCBI Taxonomy" id="1817772"/>
    <lineage>
        <taxon>Bacteria</taxon>
        <taxon>Pseudomonadati</taxon>
        <taxon>Pseudomonadota</taxon>
        <taxon>Candidatus Lambdaproteobacteria</taxon>
    </lineage>
</organism>
<dbReference type="Gene3D" id="1.10.287.1080">
    <property type="entry name" value="MazG-like"/>
    <property type="match status" value="2"/>
</dbReference>
<dbReference type="NCBIfam" id="TIGR00444">
    <property type="entry name" value="mazG"/>
    <property type="match status" value="1"/>
</dbReference>
<dbReference type="InterPro" id="IPR011551">
    <property type="entry name" value="NTP_PyrPHydrolase_MazG"/>
</dbReference>
<sequence>MKRLVQIVAQLRSPQGCPWDQVQTHQSLLPHLLEEAYEVIEEISSDKLGEPLLEELGDLLLQVVLHAQIAKEAGRFDLQAVIDRVSQKMLERHPHVFGDADKNQTQDQLNAQWDRIKAKEKVGKSVFDIPKSKPALLRAKKIGERAARLGFDWPDSAGVLAKIEEELAEVKAEIAAGDLEKLKGEIGDLLASVVSLARKHHIDPELALNHSNNKFIKRFVAVEAAIAQAKERGEQLGLEQMEAAWQLAKAGEL</sequence>
<dbReference type="InterPro" id="IPR048011">
    <property type="entry name" value="NTP-PPase_MazG-like_C"/>
</dbReference>
<feature type="domain" description="NTP pyrophosphohydrolase MazG-like" evidence="1">
    <location>
        <begin position="23"/>
        <end position="97"/>
    </location>
</feature>
<dbReference type="AlphaFoldDB" id="A0A1F6GGI4"/>
<gene>
    <name evidence="2" type="ORF">A2527_10355</name>
</gene>
<name>A0A1F6GGI4_9PROT</name>
<dbReference type="GO" id="GO:0006203">
    <property type="term" value="P:dGTP catabolic process"/>
    <property type="evidence" value="ECO:0007669"/>
    <property type="project" value="TreeGrafter"/>
</dbReference>
<dbReference type="GO" id="GO:0047429">
    <property type="term" value="F:nucleoside triphosphate diphosphatase activity"/>
    <property type="evidence" value="ECO:0007669"/>
    <property type="project" value="InterPro"/>
</dbReference>
<accession>A0A1F6GGI4</accession>
<feature type="domain" description="NTP pyrophosphohydrolase MazG-like" evidence="1">
    <location>
        <begin position="160"/>
        <end position="218"/>
    </location>
</feature>
<dbReference type="GO" id="GO:0046047">
    <property type="term" value="P:TTP catabolic process"/>
    <property type="evidence" value="ECO:0007669"/>
    <property type="project" value="TreeGrafter"/>
</dbReference>
<dbReference type="Pfam" id="PF03819">
    <property type="entry name" value="MazG"/>
    <property type="match status" value="2"/>
</dbReference>
<dbReference type="InterPro" id="IPR048015">
    <property type="entry name" value="NTP-PPase_MazG-like_N"/>
</dbReference>
<dbReference type="InterPro" id="IPR004518">
    <property type="entry name" value="MazG-like_dom"/>
</dbReference>
<keyword evidence="2" id="KW-0378">Hydrolase</keyword>
<dbReference type="GO" id="GO:0046052">
    <property type="term" value="P:UTP catabolic process"/>
    <property type="evidence" value="ECO:0007669"/>
    <property type="project" value="TreeGrafter"/>
</dbReference>
<dbReference type="GO" id="GO:0006950">
    <property type="term" value="P:response to stress"/>
    <property type="evidence" value="ECO:0007669"/>
    <property type="project" value="UniProtKB-ARBA"/>
</dbReference>
<dbReference type="EMBL" id="MFNE01000003">
    <property type="protein sequence ID" value="OGG97208.1"/>
    <property type="molecule type" value="Genomic_DNA"/>
</dbReference>
<evidence type="ECO:0000313" key="2">
    <source>
        <dbReference type="EMBL" id="OGG97208.1"/>
    </source>
</evidence>
<dbReference type="GO" id="GO:0046061">
    <property type="term" value="P:dATP catabolic process"/>
    <property type="evidence" value="ECO:0007669"/>
    <property type="project" value="TreeGrafter"/>
</dbReference>
<evidence type="ECO:0000313" key="3">
    <source>
        <dbReference type="Proteomes" id="UP000178449"/>
    </source>
</evidence>
<dbReference type="NCBIfam" id="NF007113">
    <property type="entry name" value="PRK09562.1"/>
    <property type="match status" value="1"/>
</dbReference>